<dbReference type="RefSeq" id="WP_134843069.1">
    <property type="nucleotide sequence ID" value="NZ_SGVY01000010.1"/>
</dbReference>
<accession>A0A4Y8VR14</accession>
<protein>
    <submittedName>
        <fullName evidence="1">Uncharacterized protein</fullName>
    </submittedName>
</protein>
<evidence type="ECO:0000313" key="2">
    <source>
        <dbReference type="Proteomes" id="UP000297872"/>
    </source>
</evidence>
<reference evidence="1 2" key="1">
    <citation type="submission" date="2019-02" db="EMBL/GenBank/DDBJ databases">
        <title>Draft Genome Sequence of the Prevotella sp. BCRC 81118, Isolated from Human Feces.</title>
        <authorList>
            <person name="Huang C.-H."/>
        </authorList>
    </citation>
    <scope>NUCLEOTIDE SEQUENCE [LARGE SCALE GENOMIC DNA]</scope>
    <source>
        <strain evidence="1 2">BCRC 81118</strain>
    </source>
</reference>
<gene>
    <name evidence="1" type="ORF">EXN75_05485</name>
</gene>
<comment type="caution">
    <text evidence="1">The sequence shown here is derived from an EMBL/GenBank/DDBJ whole genome shotgun (WGS) entry which is preliminary data.</text>
</comment>
<proteinExistence type="predicted"/>
<organism evidence="1 2">
    <name type="scientific">Segatella hominis</name>
    <dbReference type="NCBI Taxonomy" id="2518605"/>
    <lineage>
        <taxon>Bacteria</taxon>
        <taxon>Pseudomonadati</taxon>
        <taxon>Bacteroidota</taxon>
        <taxon>Bacteroidia</taxon>
        <taxon>Bacteroidales</taxon>
        <taxon>Prevotellaceae</taxon>
        <taxon>Segatella</taxon>
    </lineage>
</organism>
<name>A0A4Y8VR14_9BACT</name>
<sequence>MGDLKNELQKMLEELELRKKKLSSLDFKQNQYVVLFKPVKGEGDLYGVTKKPLNKISSDIQDVLPVPGLEIIKVMGYTEALLQASKYSTIQVGDTTYKSFVMALWGYVPELAGKLEAAIYHIKELQKQLSYEVCSEK</sequence>
<dbReference type="EMBL" id="SGVY01000010">
    <property type="protein sequence ID" value="TFH82788.1"/>
    <property type="molecule type" value="Genomic_DNA"/>
</dbReference>
<evidence type="ECO:0000313" key="1">
    <source>
        <dbReference type="EMBL" id="TFH82788.1"/>
    </source>
</evidence>
<dbReference type="AlphaFoldDB" id="A0A4Y8VR14"/>
<dbReference type="GeneID" id="302994748"/>
<keyword evidence="2" id="KW-1185">Reference proteome</keyword>
<dbReference type="Proteomes" id="UP000297872">
    <property type="component" value="Unassembled WGS sequence"/>
</dbReference>